<dbReference type="STRING" id="1449350.OCH239_03330"/>
<name>X7EE27_9RHOB</name>
<dbReference type="AlphaFoldDB" id="X7EE27"/>
<evidence type="ECO:0000313" key="4">
    <source>
        <dbReference type="Proteomes" id="UP000022447"/>
    </source>
</evidence>
<keyword evidence="4" id="KW-1185">Reference proteome</keyword>
<evidence type="ECO:0000256" key="2">
    <source>
        <dbReference type="SAM" id="Phobius"/>
    </source>
</evidence>
<accession>X7EE27</accession>
<sequence>MSDHNDLHTHTRETHVERHGSGGTGVLAFIVGGLVVAVGVLGFVFWSGGSPEGSGGNAAESAAESAASSAETAAESAGNAAESAGDAAESAAEGATGEE</sequence>
<gene>
    <name evidence="3" type="ORF">OCH239_03330</name>
</gene>
<comment type="caution">
    <text evidence="3">The sequence shown here is derived from an EMBL/GenBank/DDBJ whole genome shotgun (WGS) entry which is preliminary data.</text>
</comment>
<protein>
    <submittedName>
        <fullName evidence="3">Uncharacterized protein</fullName>
    </submittedName>
</protein>
<keyword evidence="2" id="KW-0472">Membrane</keyword>
<dbReference type="PATRIC" id="fig|1449350.3.peg.2406"/>
<organism evidence="3 4">
    <name type="scientific">Roseivivax halodurans JCM 10272</name>
    <dbReference type="NCBI Taxonomy" id="1449350"/>
    <lineage>
        <taxon>Bacteria</taxon>
        <taxon>Pseudomonadati</taxon>
        <taxon>Pseudomonadota</taxon>
        <taxon>Alphaproteobacteria</taxon>
        <taxon>Rhodobacterales</taxon>
        <taxon>Roseobacteraceae</taxon>
        <taxon>Roseivivax</taxon>
    </lineage>
</organism>
<feature type="compositionally biased region" description="Low complexity" evidence="1">
    <location>
        <begin position="57"/>
        <end position="99"/>
    </location>
</feature>
<feature type="compositionally biased region" description="Basic and acidic residues" evidence="1">
    <location>
        <begin position="1"/>
        <end position="20"/>
    </location>
</feature>
<dbReference type="EMBL" id="JALZ01000011">
    <property type="protein sequence ID" value="ETX14339.1"/>
    <property type="molecule type" value="Genomic_DNA"/>
</dbReference>
<evidence type="ECO:0000313" key="3">
    <source>
        <dbReference type="EMBL" id="ETX14339.1"/>
    </source>
</evidence>
<dbReference type="RefSeq" id="WP_037262729.1">
    <property type="nucleotide sequence ID" value="NZ_JALZ01000011.1"/>
</dbReference>
<keyword evidence="2" id="KW-1133">Transmembrane helix</keyword>
<feature type="region of interest" description="Disordered" evidence="1">
    <location>
        <begin position="1"/>
        <end position="22"/>
    </location>
</feature>
<dbReference type="Proteomes" id="UP000022447">
    <property type="component" value="Unassembled WGS sequence"/>
</dbReference>
<dbReference type="eggNOG" id="ENOG5031AY0">
    <property type="taxonomic scope" value="Bacteria"/>
</dbReference>
<proteinExistence type="predicted"/>
<evidence type="ECO:0000256" key="1">
    <source>
        <dbReference type="SAM" id="MobiDB-lite"/>
    </source>
</evidence>
<feature type="region of interest" description="Disordered" evidence="1">
    <location>
        <begin position="51"/>
        <end position="99"/>
    </location>
</feature>
<keyword evidence="2" id="KW-0812">Transmembrane</keyword>
<reference evidence="3 4" key="1">
    <citation type="submission" date="2014-01" db="EMBL/GenBank/DDBJ databases">
        <title>Roseivivax halodurans JCM 10272 Genome Sequencing.</title>
        <authorList>
            <person name="Lai Q."/>
            <person name="Li G."/>
            <person name="Shao Z."/>
        </authorList>
    </citation>
    <scope>NUCLEOTIDE SEQUENCE [LARGE SCALE GENOMIC DNA]</scope>
    <source>
        <strain evidence="3 4">JCM 10272</strain>
    </source>
</reference>
<feature type="transmembrane region" description="Helical" evidence="2">
    <location>
        <begin position="26"/>
        <end position="46"/>
    </location>
</feature>